<dbReference type="Proteomes" id="UP000317940">
    <property type="component" value="Unassembled WGS sequence"/>
</dbReference>
<dbReference type="EMBL" id="VIWT01000001">
    <property type="protein sequence ID" value="TWF97045.1"/>
    <property type="molecule type" value="Genomic_DNA"/>
</dbReference>
<comment type="caution">
    <text evidence="1">The sequence shown here is derived from an EMBL/GenBank/DDBJ whole genome shotgun (WGS) entry which is preliminary data.</text>
</comment>
<dbReference type="CDD" id="cd14728">
    <property type="entry name" value="Ere-like"/>
    <property type="match status" value="1"/>
</dbReference>
<dbReference type="RefSeq" id="WP_145903320.1">
    <property type="nucleotide sequence ID" value="NZ_BAAAMZ010000043.1"/>
</dbReference>
<dbReference type="GO" id="GO:0046677">
    <property type="term" value="P:response to antibiotic"/>
    <property type="evidence" value="ECO:0007669"/>
    <property type="project" value="InterPro"/>
</dbReference>
<dbReference type="Gene3D" id="3.40.1660.10">
    <property type="entry name" value="EreA-like (biosynthetic domain)"/>
    <property type="match status" value="1"/>
</dbReference>
<dbReference type="OrthoDB" id="9810066at2"/>
<dbReference type="InterPro" id="IPR052036">
    <property type="entry name" value="Hydrolase/PRTase-associated"/>
</dbReference>
<proteinExistence type="predicted"/>
<reference evidence="1 2" key="1">
    <citation type="submission" date="2019-06" db="EMBL/GenBank/DDBJ databases">
        <title>Sequencing the genomes of 1000 actinobacteria strains.</title>
        <authorList>
            <person name="Klenk H.-P."/>
        </authorList>
    </citation>
    <scope>NUCLEOTIDE SEQUENCE [LARGE SCALE GENOMIC DNA]</scope>
    <source>
        <strain evidence="1 2">DSM 44826</strain>
    </source>
</reference>
<dbReference type="Gene3D" id="1.20.1440.30">
    <property type="entry name" value="Biosynthetic Protein domain"/>
    <property type="match status" value="1"/>
</dbReference>
<evidence type="ECO:0000313" key="1">
    <source>
        <dbReference type="EMBL" id="TWF97045.1"/>
    </source>
</evidence>
<dbReference type="Pfam" id="PF05139">
    <property type="entry name" value="Erythro_esteras"/>
    <property type="match status" value="1"/>
</dbReference>
<name>A0A561UCF2_9ACTN</name>
<protein>
    <submittedName>
        <fullName evidence="1">Erythromycin esterase</fullName>
    </submittedName>
</protein>
<gene>
    <name evidence="1" type="ORF">FHX73_11820</name>
</gene>
<sequence length="429" mass="47265">MGAGSIRPPEPAADFGPEPAAWVRQHALPLDSTDPAAPATDLRPLGEATAPAVVVGVGGSSYGGHEHFTLGERIIRHLVEERGFRTVATEEDWGFGRELDRYVLTGEGDLDALMATANLPWRTAEVRDVLRWLRRYNETHAEPVRFAGVGAFDTRPQLYDAVLAHVAKAAPAALAELTGHLSVLRPDRPGFVGWFIGQVADKEPYVEHARAALRLVEELPHEEGDEEHAWAVQDTRQILYFYEHYAHHLIDDGYRDARMADNLRWWRERTGSRIVYWSTTAHSADAAQLAVAVPPRPALTFRTTGSHLREHYGAGYLSIGLTFDRGTVNSGWSMPPFTARPLPAPSGPAGFAERPLAEAGLPRYLLDLRGEVPPAVRAWLDAPAPTRIIGSIYDPEHQPAEAYRMSGGSLAGWFDLLVHCQELTPSQVL</sequence>
<dbReference type="InterPro" id="IPR014622">
    <property type="entry name" value="UCP036794_erythomycin"/>
</dbReference>
<dbReference type="Gene3D" id="3.30.1870.10">
    <property type="entry name" value="EreA-like, domain 2"/>
    <property type="match status" value="1"/>
</dbReference>
<dbReference type="AlphaFoldDB" id="A0A561UCF2"/>
<keyword evidence="2" id="KW-1185">Reference proteome</keyword>
<dbReference type="PANTHER" id="PTHR31299">
    <property type="entry name" value="ESTERASE, PUTATIVE (AFU_ORTHOLOGUE AFUA_1G05850)-RELATED"/>
    <property type="match status" value="1"/>
</dbReference>
<organism evidence="1 2">
    <name type="scientific">Kitasatospora viridis</name>
    <dbReference type="NCBI Taxonomy" id="281105"/>
    <lineage>
        <taxon>Bacteria</taxon>
        <taxon>Bacillati</taxon>
        <taxon>Actinomycetota</taxon>
        <taxon>Actinomycetes</taxon>
        <taxon>Kitasatosporales</taxon>
        <taxon>Streptomycetaceae</taxon>
        <taxon>Kitasatospora</taxon>
    </lineage>
</organism>
<accession>A0A561UCF2</accession>
<dbReference type="InterPro" id="IPR007815">
    <property type="entry name" value="Emycin_Estase"/>
</dbReference>
<dbReference type="PIRSF" id="PIRSF036794">
    <property type="entry name" value="UCP_erythr_ester"/>
    <property type="match status" value="1"/>
</dbReference>
<dbReference type="SUPFAM" id="SSF159501">
    <property type="entry name" value="EreA/ChaN-like"/>
    <property type="match status" value="1"/>
</dbReference>
<dbReference type="PANTHER" id="PTHR31299:SF0">
    <property type="entry name" value="ESTERASE, PUTATIVE (AFU_ORTHOLOGUE AFUA_1G05850)-RELATED"/>
    <property type="match status" value="1"/>
</dbReference>
<evidence type="ECO:0000313" key="2">
    <source>
        <dbReference type="Proteomes" id="UP000317940"/>
    </source>
</evidence>